<dbReference type="Gene3D" id="1.10.1040.10">
    <property type="entry name" value="N-(1-d-carboxylethyl)-l-norvaline Dehydrogenase, domain 2"/>
    <property type="match status" value="2"/>
</dbReference>
<dbReference type="Gene3D" id="3.90.226.10">
    <property type="entry name" value="2-enoyl-CoA Hydratase, Chain A, domain 1"/>
    <property type="match status" value="1"/>
</dbReference>
<dbReference type="GO" id="GO:0070403">
    <property type="term" value="F:NAD+ binding"/>
    <property type="evidence" value="ECO:0007669"/>
    <property type="project" value="InterPro"/>
</dbReference>
<dbReference type="OrthoDB" id="51300at2157"/>
<dbReference type="EMBL" id="FNYR01000053">
    <property type="protein sequence ID" value="SEJ34911.1"/>
    <property type="molecule type" value="Genomic_DNA"/>
</dbReference>
<dbReference type="SUPFAM" id="SSF52096">
    <property type="entry name" value="ClpP/crotonase"/>
    <property type="match status" value="1"/>
</dbReference>
<sequence>MELADVTTISVLGAGNMGHGIAEVSALAGYDVTLRDINEELVQKGYEQIEWSLDKLVEKDQLSDEEADAARERITPVVDMEDAVAEADVIIEAVPEVMDIKRDVYSEVDEYAPDHAIFATNTSSLSITELSEATDRPERFCGMHFFNPPVRMQLVEVIAGDHTSEETLAVVEELAESMDKTPVRVHKDSPGFIVNRVLIPLLNEAAWLVEEGTATIGEVDATTKFDMGLPMGAFELADQVGIDVSYHVLDYMHETLGDAYRPCPLLAEKVETEQVGKKAGEGFYKYDNGGVDIQPDAGRQEIADRLLALMANEVAGLIQHDVADASAIDRAMQLGAGFPDGPAKMADNRGLKPLVETLDDRYETTGEPRYEPVDRLRELAGEDEQFYPTSDTDGSMEFETLQIEREGTVARVVIDRPHQMNTVTPELLDELSTAIDQLDADSDVRCLLITGAGDRAFCAGADVSSFATDADPLEAVELSRTGQQTFGKLESCDTPVVAAINGFCLGGGMELATAADLRIASQRATFGQPEHNLGLLPGWGGTQRLSHLIGESRAKEIIFTGDRYDAETMVDYGFLTKAVDSEEFEAAAMELAEKLAAGPPIAQKFTKRAMLAGREDTDAGLEIEAQSFGQLMHTDDLLEGITAFMNDEEPDFTGE</sequence>
<evidence type="ECO:0000313" key="16">
    <source>
        <dbReference type="EMBL" id="SEJ34911.1"/>
    </source>
</evidence>
<feature type="domain" description="3-hydroxyacyl-CoA dehydrogenase NAD binding" evidence="15">
    <location>
        <begin position="8"/>
        <end position="188"/>
    </location>
</feature>
<keyword evidence="8" id="KW-0560">Oxidoreductase</keyword>
<evidence type="ECO:0000256" key="7">
    <source>
        <dbReference type="ARBA" id="ARBA00022832"/>
    </source>
</evidence>
<dbReference type="InterPro" id="IPR029045">
    <property type="entry name" value="ClpP/crotonase-like_dom_sf"/>
</dbReference>
<comment type="similarity">
    <text evidence="4">In the N-terminal section; belongs to the enoyl-CoA hydratase/isomerase family.</text>
</comment>
<dbReference type="InterPro" id="IPR013328">
    <property type="entry name" value="6PGD_dom2"/>
</dbReference>
<dbReference type="PANTHER" id="PTHR43612:SF3">
    <property type="entry name" value="TRIFUNCTIONAL ENZYME SUBUNIT ALPHA, MITOCHONDRIAL"/>
    <property type="match status" value="1"/>
</dbReference>
<evidence type="ECO:0000256" key="3">
    <source>
        <dbReference type="ARBA" id="ARBA00007005"/>
    </source>
</evidence>
<evidence type="ECO:0000256" key="12">
    <source>
        <dbReference type="ARBA" id="ARBA00023268"/>
    </source>
</evidence>
<dbReference type="InterPro" id="IPR050136">
    <property type="entry name" value="FA_oxidation_alpha_subunit"/>
</dbReference>
<reference evidence="16 17" key="1">
    <citation type="submission" date="2016-10" db="EMBL/GenBank/DDBJ databases">
        <authorList>
            <person name="de Groot N.N."/>
        </authorList>
    </citation>
    <scope>NUCLEOTIDE SEQUENCE [LARGE SCALE GENOMIC DNA]</scope>
    <source>
        <strain evidence="16 17">DSM 22187</strain>
    </source>
</reference>
<dbReference type="InterPro" id="IPR018376">
    <property type="entry name" value="Enoyl-CoA_hyd/isom_CS"/>
</dbReference>
<dbReference type="Pfam" id="PF00378">
    <property type="entry name" value="ECH_1"/>
    <property type="match status" value="1"/>
</dbReference>
<dbReference type="SUPFAM" id="SSF51735">
    <property type="entry name" value="NAD(P)-binding Rossmann-fold domains"/>
    <property type="match status" value="1"/>
</dbReference>
<evidence type="ECO:0000259" key="14">
    <source>
        <dbReference type="Pfam" id="PF00725"/>
    </source>
</evidence>
<dbReference type="Pfam" id="PF02737">
    <property type="entry name" value="3HCDH_N"/>
    <property type="match status" value="1"/>
</dbReference>
<comment type="pathway">
    <text evidence="1">Lipid metabolism; fatty acid beta-oxidation.</text>
</comment>
<dbReference type="Proteomes" id="UP000198888">
    <property type="component" value="Unassembled WGS sequence"/>
</dbReference>
<evidence type="ECO:0000256" key="9">
    <source>
        <dbReference type="ARBA" id="ARBA00023027"/>
    </source>
</evidence>
<dbReference type="Gene3D" id="3.40.50.720">
    <property type="entry name" value="NAD(P)-binding Rossmann-like Domain"/>
    <property type="match status" value="1"/>
</dbReference>
<comment type="similarity">
    <text evidence="2 13">Belongs to the enoyl-CoA hydratase/isomerase family.</text>
</comment>
<proteinExistence type="inferred from homology"/>
<keyword evidence="11" id="KW-0456">Lyase</keyword>
<dbReference type="InterPro" id="IPR006108">
    <property type="entry name" value="3HC_DH_C"/>
</dbReference>
<dbReference type="AlphaFoldDB" id="A0A1H6Y0W5"/>
<comment type="similarity">
    <text evidence="3">In the central section; belongs to the 3-hydroxyacyl-CoA dehydrogenase family.</text>
</comment>
<keyword evidence="17" id="KW-1185">Reference proteome</keyword>
<dbReference type="KEGG" id="hae:halTADL_0500"/>
<dbReference type="FunFam" id="3.90.226.10:FF:000009">
    <property type="entry name" value="Carnitinyl-CoA dehydratase"/>
    <property type="match status" value="1"/>
</dbReference>
<dbReference type="InterPro" id="IPR001753">
    <property type="entry name" value="Enoyl-CoA_hydra/iso"/>
</dbReference>
<gene>
    <name evidence="16" type="ORF">SAMN05444271_15310</name>
</gene>
<dbReference type="Pfam" id="PF00725">
    <property type="entry name" value="3HCDH"/>
    <property type="match status" value="2"/>
</dbReference>
<feature type="domain" description="3-hydroxyacyl-CoA dehydrogenase C-terminal" evidence="14">
    <location>
        <begin position="191"/>
        <end position="286"/>
    </location>
</feature>
<dbReference type="GO" id="GO:0006635">
    <property type="term" value="P:fatty acid beta-oxidation"/>
    <property type="evidence" value="ECO:0007669"/>
    <property type="project" value="UniProtKB-UniPathway"/>
</dbReference>
<evidence type="ECO:0000256" key="5">
    <source>
        <dbReference type="ARBA" id="ARBA00009463"/>
    </source>
</evidence>
<protein>
    <recommendedName>
        <fullName evidence="6">enoyl-CoA hydratase</fullName>
        <ecNumber evidence="6">4.2.1.17</ecNumber>
    </recommendedName>
</protein>
<accession>A0A1H6Y0W5</accession>
<dbReference type="PROSITE" id="PS00067">
    <property type="entry name" value="3HCDH"/>
    <property type="match status" value="1"/>
</dbReference>
<evidence type="ECO:0000259" key="15">
    <source>
        <dbReference type="Pfam" id="PF02737"/>
    </source>
</evidence>
<dbReference type="GO" id="GO:0016509">
    <property type="term" value="F:long-chain (3S)-3-hydroxyacyl-CoA dehydrogenase (NAD+) activity"/>
    <property type="evidence" value="ECO:0007669"/>
    <property type="project" value="TreeGrafter"/>
</dbReference>
<accession>A0A2H4PYW7</accession>
<comment type="similarity">
    <text evidence="5">Belongs to the 3-hydroxyacyl-CoA dehydrogenase family.</text>
</comment>
<dbReference type="InterPro" id="IPR008927">
    <property type="entry name" value="6-PGluconate_DH-like_C_sf"/>
</dbReference>
<dbReference type="STRING" id="1073996.SAMN05444271_15310"/>
<keyword evidence="9" id="KW-0520">NAD</keyword>
<dbReference type="SUPFAM" id="SSF48179">
    <property type="entry name" value="6-phosphogluconate dehydrogenase C-terminal domain-like"/>
    <property type="match status" value="2"/>
</dbReference>
<evidence type="ECO:0000256" key="11">
    <source>
        <dbReference type="ARBA" id="ARBA00023239"/>
    </source>
</evidence>
<feature type="domain" description="3-hydroxyacyl-CoA dehydrogenase C-terminal" evidence="14">
    <location>
        <begin position="302"/>
        <end position="380"/>
    </location>
</feature>
<name>A0A1H6Y0W5_9EURY</name>
<evidence type="ECO:0000256" key="10">
    <source>
        <dbReference type="ARBA" id="ARBA00023098"/>
    </source>
</evidence>
<evidence type="ECO:0000256" key="1">
    <source>
        <dbReference type="ARBA" id="ARBA00005005"/>
    </source>
</evidence>
<dbReference type="InterPro" id="IPR006176">
    <property type="entry name" value="3-OHacyl-CoA_DH_NAD-bd"/>
</dbReference>
<keyword evidence="10" id="KW-0443">Lipid metabolism</keyword>
<dbReference type="PANTHER" id="PTHR43612">
    <property type="entry name" value="TRIFUNCTIONAL ENZYME SUBUNIT ALPHA"/>
    <property type="match status" value="1"/>
</dbReference>
<organism evidence="16 17">
    <name type="scientific">Halohasta litchfieldiae</name>
    <dbReference type="NCBI Taxonomy" id="1073996"/>
    <lineage>
        <taxon>Archaea</taxon>
        <taxon>Methanobacteriati</taxon>
        <taxon>Methanobacteriota</taxon>
        <taxon>Stenosarchaea group</taxon>
        <taxon>Halobacteria</taxon>
        <taxon>Halobacteriales</taxon>
        <taxon>Haloferacaceae</taxon>
        <taxon>Halohasta</taxon>
    </lineage>
</organism>
<dbReference type="GeneID" id="35001320"/>
<keyword evidence="12" id="KW-0511">Multifunctional enzyme</keyword>
<dbReference type="CDD" id="cd06558">
    <property type="entry name" value="crotonase-like"/>
    <property type="match status" value="1"/>
</dbReference>
<dbReference type="EC" id="4.2.1.17" evidence="6"/>
<evidence type="ECO:0000313" key="17">
    <source>
        <dbReference type="Proteomes" id="UP000198888"/>
    </source>
</evidence>
<keyword evidence="7" id="KW-0276">Fatty acid metabolism</keyword>
<evidence type="ECO:0000256" key="6">
    <source>
        <dbReference type="ARBA" id="ARBA00012076"/>
    </source>
</evidence>
<dbReference type="UniPathway" id="UPA00659"/>
<dbReference type="RefSeq" id="WP_089673896.1">
    <property type="nucleotide sequence ID" value="NZ_CP024845.1"/>
</dbReference>
<dbReference type="GO" id="GO:0004300">
    <property type="term" value="F:enoyl-CoA hydratase activity"/>
    <property type="evidence" value="ECO:0007669"/>
    <property type="project" value="UniProtKB-EC"/>
</dbReference>
<dbReference type="PROSITE" id="PS00166">
    <property type="entry name" value="ENOYL_COA_HYDRATASE"/>
    <property type="match status" value="1"/>
</dbReference>
<evidence type="ECO:0000256" key="8">
    <source>
        <dbReference type="ARBA" id="ARBA00023002"/>
    </source>
</evidence>
<evidence type="ECO:0000256" key="13">
    <source>
        <dbReference type="RuleBase" id="RU003707"/>
    </source>
</evidence>
<evidence type="ECO:0000256" key="2">
    <source>
        <dbReference type="ARBA" id="ARBA00005254"/>
    </source>
</evidence>
<dbReference type="InterPro" id="IPR006180">
    <property type="entry name" value="3-OHacyl-CoA_DH_CS"/>
</dbReference>
<dbReference type="InterPro" id="IPR036291">
    <property type="entry name" value="NAD(P)-bd_dom_sf"/>
</dbReference>
<evidence type="ECO:0000256" key="4">
    <source>
        <dbReference type="ARBA" id="ARBA00008750"/>
    </source>
</evidence>
<dbReference type="FunFam" id="3.40.50.720:FF:000009">
    <property type="entry name" value="Fatty oxidation complex, alpha subunit"/>
    <property type="match status" value="1"/>
</dbReference>